<dbReference type="InterPro" id="IPR039685">
    <property type="entry name" value="FANCE"/>
</dbReference>
<feature type="region of interest" description="Disordered" evidence="1">
    <location>
        <begin position="114"/>
        <end position="203"/>
    </location>
</feature>
<feature type="compositionally biased region" description="Low complexity" evidence="1">
    <location>
        <begin position="181"/>
        <end position="203"/>
    </location>
</feature>
<dbReference type="Ensembl" id="ENSCAFT00030028227.1">
    <property type="protein sequence ID" value="ENSCAFP00030024626.1"/>
    <property type="gene ID" value="ENSCAFG00030015227.1"/>
</dbReference>
<organism evidence="3 4">
    <name type="scientific">Canis lupus familiaris</name>
    <name type="common">Dog</name>
    <name type="synonym">Canis familiaris</name>
    <dbReference type="NCBI Taxonomy" id="9615"/>
    <lineage>
        <taxon>Eukaryota</taxon>
        <taxon>Metazoa</taxon>
        <taxon>Chordata</taxon>
        <taxon>Craniata</taxon>
        <taxon>Vertebrata</taxon>
        <taxon>Euteleostomi</taxon>
        <taxon>Mammalia</taxon>
        <taxon>Eutheria</taxon>
        <taxon>Laurasiatheria</taxon>
        <taxon>Carnivora</taxon>
        <taxon>Caniformia</taxon>
        <taxon>Canidae</taxon>
        <taxon>Canis</taxon>
    </lineage>
</organism>
<dbReference type="PANTHER" id="PTHR32094">
    <property type="entry name" value="FANCONI ANEMIA GROUP E PROTEIN"/>
    <property type="match status" value="1"/>
</dbReference>
<dbReference type="AlphaFoldDB" id="A0A8C0NHH0"/>
<accession>A0A8C0NHH0</accession>
<dbReference type="GO" id="GO:0036297">
    <property type="term" value="P:interstrand cross-link repair"/>
    <property type="evidence" value="ECO:0007669"/>
    <property type="project" value="InterPro"/>
</dbReference>
<dbReference type="Pfam" id="PF11510">
    <property type="entry name" value="FA_FANCE"/>
    <property type="match status" value="1"/>
</dbReference>
<reference evidence="3" key="1">
    <citation type="submission" date="2019-03" db="EMBL/GenBank/DDBJ databases">
        <authorList>
            <person name="Warren W.C."/>
            <person name="Johnson G.S."/>
        </authorList>
    </citation>
    <scope>NUCLEOTIDE SEQUENCE [LARGE SCALE GENOMIC DNA]</scope>
    <source>
        <strain evidence="3">Basenji</strain>
    </source>
</reference>
<evidence type="ECO:0000313" key="3">
    <source>
        <dbReference type="Ensembl" id="ENSCAFP00030024626.1"/>
    </source>
</evidence>
<dbReference type="PANTHER" id="PTHR32094:SF5">
    <property type="entry name" value="FANCONI ANEMIA GROUP E PROTEIN"/>
    <property type="match status" value="1"/>
</dbReference>
<name>A0A8C0NHH0_CANLF</name>
<dbReference type="InterPro" id="IPR021025">
    <property type="entry name" value="Fanconi_anaemia_gr_E_prot_C"/>
</dbReference>
<evidence type="ECO:0000259" key="2">
    <source>
        <dbReference type="Pfam" id="PF11510"/>
    </source>
</evidence>
<feature type="region of interest" description="Disordered" evidence="1">
    <location>
        <begin position="1"/>
        <end position="95"/>
    </location>
</feature>
<dbReference type="GO" id="GO:0043240">
    <property type="term" value="C:Fanconi anaemia nuclear complex"/>
    <property type="evidence" value="ECO:0007669"/>
    <property type="project" value="InterPro"/>
</dbReference>
<evidence type="ECO:0000256" key="1">
    <source>
        <dbReference type="SAM" id="MobiDB-lite"/>
    </source>
</evidence>
<reference evidence="3" key="2">
    <citation type="submission" date="2025-08" db="UniProtKB">
        <authorList>
            <consortium name="Ensembl"/>
        </authorList>
    </citation>
    <scope>IDENTIFICATION</scope>
</reference>
<feature type="compositionally biased region" description="Acidic residues" evidence="1">
    <location>
        <begin position="371"/>
        <end position="381"/>
    </location>
</feature>
<sequence>MMLGSRTTGSLTSFLHSFPGLTSESRRGTKVRVNTSLHRAPPRPAPPRPAPPRPTISSVAPPTSKPPRCGPAPTVAPPHPRISLGLRPAPSLRSSASMVRTVCGPAPSGLLSPLASRPAPPLATPPSCLSEAARESGWLSAAEPSGPQVAGAGRGSSPRQGRRWRPAPFPGSSRPRSGTRAAAAPGMAVSGAAPAPAEGADSAPWAQLEAPAQLLLRALQAGPDGARRGLGLLRALASRGGEPFGWGRILEALCREEPVVEGPDCRLELKPLLLRLPPLCQRNLMSLLMAVRPLLPENGLLPVLQIAQQNQSPDPDAWLWVLGELLRRDLNGGVSTEGVSVLSKSCQGRLQGLCRRLGQGGRRLKLLQVPEPEEEEEEDKEDRDAQQPGKRRKGREEGPTSPEGECAPKKFRCLEGEEEEGQEEERCEPESLEPLADGGDALPIKNQSVRAKPSEAGQSLEAAKDLPECLELPKPVQDQVPRLQQLLKTLGEGLEGALPVELQLLHECSPSQVDLLCAQLQLPQLSDPALLQLCTWLLSLSPDLSLSNATVLTKSLFLRRILSLTSSASRLLSDCADRLLCQVCLSCLQSPPWPCAPGPGNRSSSNRVTVLPYEGRGPGARRTGSDAGVSVHASMLSPPLPPPTGQACSWHSGVGAAWIPGPVPERQVAAQRRPLSLLPEPGFVPPRHSCHSVTLPKPQVLPAFQARCLGGHREGAGGPHLSCSQRSWNMAQWLRHWLWIREDRILNPSLV</sequence>
<feature type="domain" description="Fanconi Anaemia group E protein C-terminal" evidence="2">
    <location>
        <begin position="467"/>
        <end position="576"/>
    </location>
</feature>
<dbReference type="Gene3D" id="1.25.40.480">
    <property type="match status" value="1"/>
</dbReference>
<feature type="compositionally biased region" description="Basic and acidic residues" evidence="1">
    <location>
        <begin position="406"/>
        <end position="415"/>
    </location>
</feature>
<feature type="compositionally biased region" description="Polar residues" evidence="1">
    <location>
        <begin position="1"/>
        <end position="23"/>
    </location>
</feature>
<proteinExistence type="predicted"/>
<feature type="compositionally biased region" description="Acidic residues" evidence="1">
    <location>
        <begin position="416"/>
        <end position="431"/>
    </location>
</feature>
<protein>
    <recommendedName>
        <fullName evidence="2">Fanconi Anaemia group E protein C-terminal domain-containing protein</fullName>
    </recommendedName>
</protein>
<feature type="region of interest" description="Disordered" evidence="1">
    <location>
        <begin position="365"/>
        <end position="443"/>
    </location>
</feature>
<evidence type="ECO:0000313" key="4">
    <source>
        <dbReference type="Proteomes" id="UP000694429"/>
    </source>
</evidence>
<dbReference type="Proteomes" id="UP000694429">
    <property type="component" value="Chromosome 12"/>
</dbReference>
<feature type="compositionally biased region" description="Pro residues" evidence="1">
    <location>
        <begin position="42"/>
        <end position="54"/>
    </location>
</feature>
<feature type="compositionally biased region" description="Pro residues" evidence="1">
    <location>
        <begin position="63"/>
        <end position="80"/>
    </location>
</feature>